<reference evidence="1" key="2">
    <citation type="submission" date="2022-04" db="EMBL/GenBank/DDBJ databases">
        <title>Human microbiome associated bacterial genomes.</title>
        <authorList>
            <person name="Sandstrom S."/>
            <person name="Salamzade R."/>
            <person name="Kalan L.R."/>
        </authorList>
    </citation>
    <scope>NUCLEOTIDE SEQUENCE</scope>
    <source>
        <strain evidence="1">P3-SID1762</strain>
    </source>
</reference>
<evidence type="ECO:0000313" key="3">
    <source>
        <dbReference type="EMBL" id="TCW20002.1"/>
    </source>
</evidence>
<name>A0A4R3ZNC9_9ACTN</name>
<keyword evidence="5" id="KW-1185">Reference proteome</keyword>
<protein>
    <submittedName>
        <fullName evidence="3">Uncharacterized protein</fullName>
    </submittedName>
</protein>
<dbReference type="EMBL" id="JALXTC010000008">
    <property type="protein sequence ID" value="MCT2116760.1"/>
    <property type="molecule type" value="Genomic_DNA"/>
</dbReference>
<reference evidence="2" key="4">
    <citation type="submission" date="2024-07" db="EMBL/GenBank/DDBJ databases">
        <authorList>
            <person name="Wildschutte H."/>
        </authorList>
    </citation>
    <scope>NUCLEOTIDE SEQUENCE</scope>
    <source>
        <strain evidence="2">N60</strain>
    </source>
</reference>
<dbReference type="RefSeq" id="WP_070721325.1">
    <property type="nucleotide sequence ID" value="NZ_CP143053.1"/>
</dbReference>
<dbReference type="EMBL" id="JBFTEZ010000002">
    <property type="protein sequence ID" value="MEX6464659.1"/>
    <property type="molecule type" value="Genomic_DNA"/>
</dbReference>
<accession>A0A4R3ZNC9</accession>
<reference evidence="5" key="3">
    <citation type="submission" date="2024-07" db="EMBL/GenBank/DDBJ databases">
        <title>Pseudomonas strain that inhibits Aeromonas fish pathogens.</title>
        <authorList>
            <person name="Wildschutte H."/>
        </authorList>
    </citation>
    <scope>NUCLEOTIDE SEQUENCE [LARGE SCALE GENOMIC DNA]</scope>
    <source>
        <strain evidence="5">n60</strain>
    </source>
</reference>
<gene>
    <name evidence="2" type="ORF">AB6N35_09930</name>
    <name evidence="3" type="ORF">EDD19_13432</name>
    <name evidence="1" type="ORF">M3D93_03185</name>
</gene>
<dbReference type="Proteomes" id="UP000295805">
    <property type="component" value="Unassembled WGS sequence"/>
</dbReference>
<evidence type="ECO:0000313" key="4">
    <source>
        <dbReference type="Proteomes" id="UP000295805"/>
    </source>
</evidence>
<evidence type="ECO:0000313" key="5">
    <source>
        <dbReference type="Proteomes" id="UP001560293"/>
    </source>
</evidence>
<dbReference type="GeneID" id="89529668"/>
<dbReference type="Proteomes" id="UP001560293">
    <property type="component" value="Unassembled WGS sequence"/>
</dbReference>
<dbReference type="AlphaFoldDB" id="A0A4R3ZNC9"/>
<sequence>MGTNFARLDEVDGQPQLVVSTSGGTQVCTADLPGATRIPSATGRLTVTVDGRTRTVDAATCAID</sequence>
<dbReference type="Proteomes" id="UP001206890">
    <property type="component" value="Unassembled WGS sequence"/>
</dbReference>
<proteinExistence type="predicted"/>
<evidence type="ECO:0000313" key="1">
    <source>
        <dbReference type="EMBL" id="MCT2116760.1"/>
    </source>
</evidence>
<comment type="caution">
    <text evidence="3">The sequence shown here is derived from an EMBL/GenBank/DDBJ whole genome shotgun (WGS) entry which is preliminary data.</text>
</comment>
<organism evidence="3 4">
    <name type="scientific">Dietzia cinnamea</name>
    <dbReference type="NCBI Taxonomy" id="321318"/>
    <lineage>
        <taxon>Bacteria</taxon>
        <taxon>Bacillati</taxon>
        <taxon>Actinomycetota</taxon>
        <taxon>Actinomycetes</taxon>
        <taxon>Mycobacteriales</taxon>
        <taxon>Dietziaceae</taxon>
        <taxon>Dietzia</taxon>
    </lineage>
</organism>
<dbReference type="EMBL" id="SMCX01000034">
    <property type="protein sequence ID" value="TCW20002.1"/>
    <property type="molecule type" value="Genomic_DNA"/>
</dbReference>
<evidence type="ECO:0000313" key="2">
    <source>
        <dbReference type="EMBL" id="MEX6464659.1"/>
    </source>
</evidence>
<reference evidence="3 4" key="1">
    <citation type="submission" date="2019-03" db="EMBL/GenBank/DDBJ databases">
        <title>Root nodule microbial communities of legume samples collected from USA, Mexico and Botswana.</title>
        <authorList>
            <person name="Hirsch A."/>
        </authorList>
    </citation>
    <scope>NUCLEOTIDE SEQUENCE [LARGE SCALE GENOMIC DNA]</scope>
    <source>
        <strain evidence="3 4">55</strain>
    </source>
</reference>